<evidence type="ECO:0000256" key="1">
    <source>
        <dbReference type="ARBA" id="ARBA00004141"/>
    </source>
</evidence>
<dbReference type="Gene3D" id="3.90.550.10">
    <property type="entry name" value="Spore Coat Polysaccharide Biosynthesis Protein SpsA, Chain A"/>
    <property type="match status" value="1"/>
</dbReference>
<reference evidence="10 11" key="1">
    <citation type="submission" date="2015-09" db="EMBL/GenBank/DDBJ databases">
        <title>Whole genome shotgun sequence assembly of Aphanizomenon flos-aquae UKL13.</title>
        <authorList>
            <person name="Driscoll C."/>
        </authorList>
    </citation>
    <scope>NUCLEOTIDE SEQUENCE [LARGE SCALE GENOMIC DNA]</scope>
    <source>
        <strain evidence="10">MDT13</strain>
    </source>
</reference>
<dbReference type="PANTHER" id="PTHR12726:SF0">
    <property type="entry name" value="CERAMIDE GLUCOSYLTRANSFERASE"/>
    <property type="match status" value="1"/>
</dbReference>
<dbReference type="InterPro" id="IPR029044">
    <property type="entry name" value="Nucleotide-diphossugar_trans"/>
</dbReference>
<sequence>MPDFMIFLSKSLLGWLVIQSCLTLVFLWYLRSHKPKLLPDEQLPKTAVILCLRGADPFLHNCLQSLLQQNYPEYDLKLIIDSKEDPAFKIATETINQLGATNVQISTLRAIRHNCSLKCSSLVQAVSDLNNAYPVIALIDADTVAHPNWLRELVTPLIDDQVGLTTGNRWYIPTGNYWGSLVRYSGNVSSVVQMFLFQIPWGGTLAIKTEVLNRLQLLDKWGEVLTDDMLLHKLIKQEKLQIKFIPSLLMLNREESSLLNLLESLKRLIIVSKLYHPRWLAIVSEAYSSILIPNIVIIVIFQLLFEAQWYAAVLLFLSYISYTIGLVLLMLLMELGIHQVLRNQGEKIPKLSPIIFLKMLIVIPITQWIYGLTMLSSLWTSTITWRGITYRIQGRENIRLIEYRPYQWLDQPIDPKASL</sequence>
<organism evidence="10 11">
    <name type="scientific">Aphanizomenon flos-aquae LD13</name>
    <dbReference type="NCBI Taxonomy" id="1710894"/>
    <lineage>
        <taxon>Bacteria</taxon>
        <taxon>Bacillati</taxon>
        <taxon>Cyanobacteriota</taxon>
        <taxon>Cyanophyceae</taxon>
        <taxon>Nostocales</taxon>
        <taxon>Aphanizomenonaceae</taxon>
        <taxon>Aphanizomenon</taxon>
    </lineage>
</organism>
<feature type="transmembrane region" description="Helical" evidence="9">
    <location>
        <begin position="12"/>
        <end position="30"/>
    </location>
</feature>
<dbReference type="AlphaFoldDB" id="A0A1B7VZR0"/>
<accession>A0A1B7VZR0</accession>
<evidence type="ECO:0000313" key="11">
    <source>
        <dbReference type="Proteomes" id="UP000092382"/>
    </source>
</evidence>
<keyword evidence="8 9" id="KW-0472">Membrane</keyword>
<comment type="caution">
    <text evidence="10">The sequence shown here is derived from an EMBL/GenBank/DDBJ whole genome shotgun (WGS) entry which is preliminary data.</text>
</comment>
<evidence type="ECO:0000313" key="10">
    <source>
        <dbReference type="EMBL" id="OBQ26435.1"/>
    </source>
</evidence>
<protein>
    <submittedName>
        <fullName evidence="10">Glycosyltransferase</fullName>
    </submittedName>
</protein>
<dbReference type="Pfam" id="PF13641">
    <property type="entry name" value="Glyco_tranf_2_3"/>
    <property type="match status" value="1"/>
</dbReference>
<evidence type="ECO:0000256" key="3">
    <source>
        <dbReference type="ARBA" id="ARBA00004991"/>
    </source>
</evidence>
<keyword evidence="7 9" id="KW-1133">Transmembrane helix</keyword>
<dbReference type="Proteomes" id="UP000092382">
    <property type="component" value="Unassembled WGS sequence"/>
</dbReference>
<dbReference type="PATRIC" id="fig|1710894.3.peg.1975"/>
<evidence type="ECO:0000256" key="8">
    <source>
        <dbReference type="ARBA" id="ARBA00023136"/>
    </source>
</evidence>
<dbReference type="GO" id="GO:0016020">
    <property type="term" value="C:membrane"/>
    <property type="evidence" value="ECO:0007669"/>
    <property type="project" value="UniProtKB-SubCell"/>
</dbReference>
<evidence type="ECO:0000256" key="5">
    <source>
        <dbReference type="ARBA" id="ARBA00022679"/>
    </source>
</evidence>
<name>A0A1B7VZR0_APHFL</name>
<feature type="transmembrane region" description="Helical" evidence="9">
    <location>
        <begin position="309"/>
        <end position="331"/>
    </location>
</feature>
<dbReference type="InterPro" id="IPR025993">
    <property type="entry name" value="Ceramide_glucosylTrfase"/>
</dbReference>
<dbReference type="GO" id="GO:0008120">
    <property type="term" value="F:ceramide glucosyltransferase activity"/>
    <property type="evidence" value="ECO:0007669"/>
    <property type="project" value="TreeGrafter"/>
</dbReference>
<evidence type="ECO:0000256" key="9">
    <source>
        <dbReference type="SAM" id="Phobius"/>
    </source>
</evidence>
<comment type="subcellular location">
    <subcellularLocation>
        <location evidence="1">Membrane</location>
        <topology evidence="1">Multi-pass membrane protein</topology>
    </subcellularLocation>
</comment>
<dbReference type="STRING" id="1803587.GCA_001593825_02155"/>
<comment type="pathway">
    <text evidence="2">Lipid metabolism; sphingolipid metabolism.</text>
</comment>
<evidence type="ECO:0000256" key="2">
    <source>
        <dbReference type="ARBA" id="ARBA00004760"/>
    </source>
</evidence>
<dbReference type="EMBL" id="LJOY01000011">
    <property type="protein sequence ID" value="OBQ26435.1"/>
    <property type="molecule type" value="Genomic_DNA"/>
</dbReference>
<gene>
    <name evidence="10" type="ORF">AN481_04930</name>
</gene>
<keyword evidence="4" id="KW-0328">Glycosyltransferase</keyword>
<dbReference type="SUPFAM" id="SSF53448">
    <property type="entry name" value="Nucleotide-diphospho-sugar transferases"/>
    <property type="match status" value="1"/>
</dbReference>
<keyword evidence="6 9" id="KW-0812">Transmembrane</keyword>
<comment type="pathway">
    <text evidence="3">Sphingolipid metabolism.</text>
</comment>
<evidence type="ECO:0000256" key="7">
    <source>
        <dbReference type="ARBA" id="ARBA00022989"/>
    </source>
</evidence>
<dbReference type="PANTHER" id="PTHR12726">
    <property type="entry name" value="CERAMIDE GLUCOSYLTRANSFERASE"/>
    <property type="match status" value="1"/>
</dbReference>
<proteinExistence type="predicted"/>
<evidence type="ECO:0000256" key="6">
    <source>
        <dbReference type="ARBA" id="ARBA00022692"/>
    </source>
</evidence>
<dbReference type="GO" id="GO:0006679">
    <property type="term" value="P:glucosylceramide biosynthetic process"/>
    <property type="evidence" value="ECO:0007669"/>
    <property type="project" value="TreeGrafter"/>
</dbReference>
<feature type="transmembrane region" description="Helical" evidence="9">
    <location>
        <begin position="279"/>
        <end position="303"/>
    </location>
</feature>
<evidence type="ECO:0000256" key="4">
    <source>
        <dbReference type="ARBA" id="ARBA00022676"/>
    </source>
</evidence>
<keyword evidence="5 10" id="KW-0808">Transferase</keyword>
<feature type="transmembrane region" description="Helical" evidence="9">
    <location>
        <begin position="351"/>
        <end position="370"/>
    </location>
</feature>